<protein>
    <submittedName>
        <fullName evidence="3">Putative secreted protein</fullName>
    </submittedName>
</protein>
<proteinExistence type="predicted"/>
<sequence>MKFLYIFVICVTIVHIYGAPHPNDESESSGESPSTCDPSSDSSEQSSPQSSTSSNSVSNPSNRLPFSQYVSYLLKVAHHYNTQ</sequence>
<accession>A0A224XSG0</accession>
<evidence type="ECO:0000256" key="1">
    <source>
        <dbReference type="SAM" id="MobiDB-lite"/>
    </source>
</evidence>
<organism evidence="3">
    <name type="scientific">Panstrongylus lignarius</name>
    <dbReference type="NCBI Taxonomy" id="156445"/>
    <lineage>
        <taxon>Eukaryota</taxon>
        <taxon>Metazoa</taxon>
        <taxon>Ecdysozoa</taxon>
        <taxon>Arthropoda</taxon>
        <taxon>Hexapoda</taxon>
        <taxon>Insecta</taxon>
        <taxon>Pterygota</taxon>
        <taxon>Neoptera</taxon>
        <taxon>Paraneoptera</taxon>
        <taxon>Hemiptera</taxon>
        <taxon>Heteroptera</taxon>
        <taxon>Panheteroptera</taxon>
        <taxon>Cimicomorpha</taxon>
        <taxon>Reduviidae</taxon>
        <taxon>Triatominae</taxon>
        <taxon>Panstrongylus</taxon>
    </lineage>
</organism>
<evidence type="ECO:0000256" key="2">
    <source>
        <dbReference type="SAM" id="SignalP"/>
    </source>
</evidence>
<feature type="compositionally biased region" description="Low complexity" evidence="1">
    <location>
        <begin position="31"/>
        <end position="61"/>
    </location>
</feature>
<dbReference type="AlphaFoldDB" id="A0A224XSG0"/>
<evidence type="ECO:0000313" key="3">
    <source>
        <dbReference type="EMBL" id="JAW15457.1"/>
    </source>
</evidence>
<feature type="chain" id="PRO_5012330057" evidence="2">
    <location>
        <begin position="19"/>
        <end position="83"/>
    </location>
</feature>
<feature type="signal peptide" evidence="2">
    <location>
        <begin position="1"/>
        <end position="18"/>
    </location>
</feature>
<keyword evidence="2" id="KW-0732">Signal</keyword>
<dbReference type="EMBL" id="GFTR01000969">
    <property type="protein sequence ID" value="JAW15457.1"/>
    <property type="molecule type" value="Transcribed_RNA"/>
</dbReference>
<reference evidence="3" key="1">
    <citation type="journal article" date="2018" name="PLoS Negl. Trop. Dis.">
        <title>An insight into the salivary gland and fat body transcriptome of Panstrongylus lignarius (Hemiptera: Heteroptera), the main vector of Chagas disease in Peru.</title>
        <authorList>
            <person name="Nevoa J.C."/>
            <person name="Mendes M.T."/>
            <person name="da Silva M.V."/>
            <person name="Soares S.C."/>
            <person name="Oliveira C.J.F."/>
            <person name="Ribeiro J.M.C."/>
        </authorList>
    </citation>
    <scope>NUCLEOTIDE SEQUENCE</scope>
</reference>
<feature type="region of interest" description="Disordered" evidence="1">
    <location>
        <begin position="21"/>
        <end position="63"/>
    </location>
</feature>
<name>A0A224XSG0_9HEMI</name>